<evidence type="ECO:0000313" key="11">
    <source>
        <dbReference type="Proteomes" id="UP000323300"/>
    </source>
</evidence>
<dbReference type="InterPro" id="IPR000515">
    <property type="entry name" value="MetI-like"/>
</dbReference>
<proteinExistence type="inferred from homology"/>
<feature type="domain" description="ABC transmembrane type-1" evidence="9">
    <location>
        <begin position="21"/>
        <end position="218"/>
    </location>
</feature>
<feature type="transmembrane region" description="Helical" evidence="8">
    <location>
        <begin position="63"/>
        <end position="84"/>
    </location>
</feature>
<dbReference type="PROSITE" id="PS50928">
    <property type="entry name" value="ABC_TM1"/>
    <property type="match status" value="1"/>
</dbReference>
<dbReference type="Pfam" id="PF00528">
    <property type="entry name" value="BPD_transp_1"/>
    <property type="match status" value="1"/>
</dbReference>
<dbReference type="NCBIfam" id="TIGR01726">
    <property type="entry name" value="HEQRo_perm_3TM"/>
    <property type="match status" value="1"/>
</dbReference>
<evidence type="ECO:0000256" key="3">
    <source>
        <dbReference type="ARBA" id="ARBA00022448"/>
    </source>
</evidence>
<dbReference type="Gene3D" id="1.10.3720.10">
    <property type="entry name" value="MetI-like"/>
    <property type="match status" value="1"/>
</dbReference>
<feature type="transmembrane region" description="Helical" evidence="8">
    <location>
        <begin position="16"/>
        <end position="42"/>
    </location>
</feature>
<dbReference type="EMBL" id="FOSL01000029">
    <property type="protein sequence ID" value="SFL07955.1"/>
    <property type="molecule type" value="Genomic_DNA"/>
</dbReference>
<gene>
    <name evidence="10" type="ORF">SAMN04488498_12941</name>
</gene>
<dbReference type="GO" id="GO:0022857">
    <property type="term" value="F:transmembrane transporter activity"/>
    <property type="evidence" value="ECO:0007669"/>
    <property type="project" value="InterPro"/>
</dbReference>
<accession>A0A1I4EQE1</accession>
<dbReference type="AlphaFoldDB" id="A0A1I4EQE1"/>
<dbReference type="PANTHER" id="PTHR30614:SF36">
    <property type="entry name" value="ABC TRANSPORTER MEMBRANE-SPANNING PERMEASE-GLUTAMINE TRANSPORT"/>
    <property type="match status" value="1"/>
</dbReference>
<evidence type="ECO:0000256" key="2">
    <source>
        <dbReference type="ARBA" id="ARBA00010072"/>
    </source>
</evidence>
<keyword evidence="6 8" id="KW-1133">Transmembrane helix</keyword>
<reference evidence="10 11" key="1">
    <citation type="submission" date="2016-10" db="EMBL/GenBank/DDBJ databases">
        <authorList>
            <person name="Varghese N."/>
            <person name="Submissions S."/>
        </authorList>
    </citation>
    <scope>NUCLEOTIDE SEQUENCE [LARGE SCALE GENOMIC DNA]</scope>
    <source>
        <strain evidence="10 11">DSM 21822</strain>
    </source>
</reference>
<name>A0A1I4EQE1_9HYPH</name>
<evidence type="ECO:0000256" key="6">
    <source>
        <dbReference type="ARBA" id="ARBA00022989"/>
    </source>
</evidence>
<keyword evidence="7 8" id="KW-0472">Membrane</keyword>
<organism evidence="10 11">
    <name type="scientific">Neomesorhizobium albiziae</name>
    <dbReference type="NCBI Taxonomy" id="335020"/>
    <lineage>
        <taxon>Bacteria</taxon>
        <taxon>Pseudomonadati</taxon>
        <taxon>Pseudomonadota</taxon>
        <taxon>Alphaproteobacteria</taxon>
        <taxon>Hyphomicrobiales</taxon>
        <taxon>Phyllobacteriaceae</taxon>
        <taxon>Neomesorhizobium</taxon>
    </lineage>
</organism>
<dbReference type="InterPro" id="IPR043429">
    <property type="entry name" value="ArtM/GltK/GlnP/TcyL/YhdX-like"/>
</dbReference>
<evidence type="ECO:0000256" key="4">
    <source>
        <dbReference type="ARBA" id="ARBA00022475"/>
    </source>
</evidence>
<dbReference type="RefSeq" id="WP_149763480.1">
    <property type="nucleotide sequence ID" value="NZ_BSPE01000012.1"/>
</dbReference>
<sequence>MSETTIFADIFRWLPFVLWGFALNILMSILAIMLGTAAGVFLGFGQISHVRLIGRISRLATQLFRNAPWLVLLFYCIFLMPYSFTVSGVTYNVPSWLRATLGFSVPVAANFSEIVRGAIGSIPKGQWEAAEALGYTRTVTLFRIILPQCVTRMLPPWMNLYALLITATPLASIVGVDEALARTQAAVQSEVQPGFLIPMYLTLLTMFFLYAYPISRVSSALERRFRTV</sequence>
<dbReference type="SUPFAM" id="SSF161098">
    <property type="entry name" value="MetI-like"/>
    <property type="match status" value="1"/>
</dbReference>
<keyword evidence="11" id="KW-1185">Reference proteome</keyword>
<dbReference type="OrthoDB" id="9809799at2"/>
<protein>
    <submittedName>
        <fullName evidence="10">Amino acid ABC transporter membrane protein 2, PAAT family</fullName>
    </submittedName>
</protein>
<feature type="transmembrane region" description="Helical" evidence="8">
    <location>
        <begin position="157"/>
        <end position="175"/>
    </location>
</feature>
<dbReference type="GO" id="GO:0043190">
    <property type="term" value="C:ATP-binding cassette (ABC) transporter complex"/>
    <property type="evidence" value="ECO:0007669"/>
    <property type="project" value="InterPro"/>
</dbReference>
<comment type="subcellular location">
    <subcellularLocation>
        <location evidence="1">Cell inner membrane</location>
        <topology evidence="1">Multi-pass membrane protein</topology>
    </subcellularLocation>
    <subcellularLocation>
        <location evidence="8">Cell membrane</location>
        <topology evidence="8">Multi-pass membrane protein</topology>
    </subcellularLocation>
</comment>
<evidence type="ECO:0000259" key="9">
    <source>
        <dbReference type="PROSITE" id="PS50928"/>
    </source>
</evidence>
<evidence type="ECO:0000256" key="7">
    <source>
        <dbReference type="ARBA" id="ARBA00023136"/>
    </source>
</evidence>
<keyword evidence="5 8" id="KW-0812">Transmembrane</keyword>
<dbReference type="InterPro" id="IPR035906">
    <property type="entry name" value="MetI-like_sf"/>
</dbReference>
<keyword evidence="4" id="KW-1003">Cell membrane</keyword>
<keyword evidence="3 8" id="KW-0813">Transport</keyword>
<dbReference type="InterPro" id="IPR010065">
    <property type="entry name" value="AA_ABC_transptr_permease_3TM"/>
</dbReference>
<dbReference type="CDD" id="cd06261">
    <property type="entry name" value="TM_PBP2"/>
    <property type="match status" value="1"/>
</dbReference>
<comment type="similarity">
    <text evidence="2">Belongs to the binding-protein-dependent transport system permease family. HisMQ subfamily.</text>
</comment>
<dbReference type="Proteomes" id="UP000323300">
    <property type="component" value="Unassembled WGS sequence"/>
</dbReference>
<evidence type="ECO:0000256" key="8">
    <source>
        <dbReference type="RuleBase" id="RU363032"/>
    </source>
</evidence>
<feature type="transmembrane region" description="Helical" evidence="8">
    <location>
        <begin position="195"/>
        <end position="214"/>
    </location>
</feature>
<evidence type="ECO:0000313" key="10">
    <source>
        <dbReference type="EMBL" id="SFL07955.1"/>
    </source>
</evidence>
<evidence type="ECO:0000256" key="5">
    <source>
        <dbReference type="ARBA" id="ARBA00022692"/>
    </source>
</evidence>
<dbReference type="PANTHER" id="PTHR30614">
    <property type="entry name" value="MEMBRANE COMPONENT OF AMINO ACID ABC TRANSPORTER"/>
    <property type="match status" value="1"/>
</dbReference>
<evidence type="ECO:0000256" key="1">
    <source>
        <dbReference type="ARBA" id="ARBA00004429"/>
    </source>
</evidence>
<dbReference type="GO" id="GO:0006865">
    <property type="term" value="P:amino acid transport"/>
    <property type="evidence" value="ECO:0007669"/>
    <property type="project" value="TreeGrafter"/>
</dbReference>